<proteinExistence type="predicted"/>
<accession>A0A1X9SG16</accession>
<dbReference type="Proteomes" id="UP000222741">
    <property type="component" value="Segment"/>
</dbReference>
<evidence type="ECO:0000313" key="2">
    <source>
        <dbReference type="Proteomes" id="UP000222741"/>
    </source>
</evidence>
<name>A0A1X9SG16_9CAUD</name>
<dbReference type="EMBL" id="KY888882">
    <property type="protein sequence ID" value="ARQ94999.1"/>
    <property type="molecule type" value="Genomic_DNA"/>
</dbReference>
<sequence length="148" mass="17368">MYKKVGIDKLKLNLENVSLEKPASLYEDAIREAAMKRLEYQNTKFELWLDRILREYSYSFIKYNYNVAKENGENRIVEVGDEGEFSVLEVFSEYPGYKIELLARTTGTSVYGNDWIMLEWKIVDVGLIRKEGVDFINLGLPVWAKYME</sequence>
<evidence type="ECO:0000313" key="1">
    <source>
        <dbReference type="EMBL" id="ARQ94999.1"/>
    </source>
</evidence>
<protein>
    <submittedName>
        <fullName evidence="1">Uncharacterized protein</fullName>
    </submittedName>
</protein>
<reference evidence="2" key="1">
    <citation type="submission" date="2017-04" db="EMBL/GenBank/DDBJ databases">
        <authorList>
            <person name="Abille Z."/>
            <person name="Afsharjavan R."/>
            <person name="Alms C.E."/>
            <person name="Anil A."/>
            <person name="Azuma E.A."/>
            <person name="Boateng D."/>
            <person name="Bowden K.V."/>
            <person name="Bui Q."/>
            <person name="Callaghan K.D."/>
            <person name="Canova P.N."/>
            <person name="Carter A.-G.V."/>
            <person name="Carty B."/>
            <person name="Choudhary A."/>
            <person name="Chugh K."/>
            <person name="Clark C.B."/>
            <person name="Clark J."/>
            <person name="Cortez R."/>
            <person name="Dalwadi R.M."/>
            <person name="Daou G."/>
            <person name="Das M."/>
            <person name="Dasari S."/>
            <person name="Davis E.H."/>
            <person name="Defreitas N."/>
            <person name="Demirji J."/>
            <person name="Endres C."/>
            <person name="Fakhar S."/>
            <person name="Feeley N."/>
            <person name="Flores D.C."/>
            <person name="Fowler A.R."/>
            <person name="George T."/>
            <person name="Greis H.L."/>
            <person name="Groleau D.L."/>
            <person name="Gulati J.K."/>
            <person name="Guzman W."/>
            <person name="Hallworth A.N."/>
            <person name="Hariri A."/>
            <person name="Haya V.N."/>
            <person name="Hoffman A.K."/>
            <person name="Horne B."/>
            <person name="Howard T."/>
            <person name="Iglesia A.J."/>
            <person name="Ijezie O.D."/>
            <person name="Incognito N.A."/>
            <person name="Inen J.A."/>
            <person name="Jaiswal A."/>
            <person name="Jezek R.A."/>
            <person name="Kawa A.C."/>
            <person name="Khan F."/>
            <person name="Khin A.C."/>
            <person name="Knapo J."/>
            <person name="Kong A.S."/>
            <person name="Le B.Q."/>
            <person name="Le Q.M."/>
            <person name="Le T.-H.M."/>
            <person name="Lee M."/>
            <person name="Lockwood J.L."/>
            <person name="Loto-Rojas G.S."/>
            <person name="Mantzavinos A."/>
            <person name="Martinez D.R."/>
            <person name="Meadows A.R."/>
            <person name="Mehr S."/>
            <person name="Mellon M.N."/>
            <person name="Memon S."/>
            <person name="Miller B."/>
            <person name="Min S."/>
            <person name="Mitchell L.M."/>
            <person name="Mohamed I.R."/>
            <person name="Mohammed F.O."/>
            <person name="More S."/>
            <person name="Muntaha S."/>
            <person name="Nadeem I."/>
            <person name="Ndjeumen-Njinguet A.S."/>
            <person name="Ng P."/>
            <person name="Ngu V.E."/>
            <person name="Nguyen B.N."/>
            <person name="OHern C.T."/>
            <person name="Oboh U.S."/>
            <person name="Pagano C.W."/>
            <person name="Panakal P.R."/>
            <person name="Park D.A."/>
            <person name="Parsana D."/>
            <person name="Patel P."/>
            <person name="Patel V.S."/>
            <person name="Patwardhan V.M."/>
            <person name="Pawar S.D."/>
            <person name="Payne V.R."/>
            <person name="Petricel I.M."/>
            <person name="Phillips C."/>
            <person name="Puglisi K.M."/>
            <person name="Ramaprasad G."/>
            <person name="Raza A.S."/>
            <person name="Rivera-Oven A.G."/>
            <person name="Robins E."/>
            <person name="Roeun D.C."/>
            <person name="Rostovtseva N."/>
            <person name="Sadat M."/>
            <person name="Seas A."/>
            <person name="So E.J."/>
            <person name="Sogbesan C."/>
            <person name="Strumsky L.A."/>
            <person name="Sun J.L."/>
            <person name="Sutherland H.J."/>
            <person name="Tchakounte I."/>
            <person name="Tewell J.R."/>
            <person name="Thapa D.J."/>
            <person name="Tkach Y."/>
            <person name="Tran C.D."/>
            <person name="Tran V."/>
            <person name="Vithayathil T."/>
            <person name="Vivekanandan A."/>
            <person name="Wang S.R."/>
            <person name="White E."/>
            <person name="Yang A.L."/>
            <person name="Ye D.T."/>
            <person name="Yirenkyi M."/>
            <person name="Zarb J.S."/>
            <person name="Zhang S."/>
            <person name="Zhou M.T."/>
            <person name="Cao A."/>
            <person name="Nguyen K.M."/>
            <person name="Patel K."/>
            <person name="Patel P."/>
            <person name="Pennington E."/>
            <person name="Sendze O."/>
            <person name="Zahangir S."/>
            <person name="Correa-Mendez M."/>
            <person name="Fabian M.F."/>
            <person name="Liu S."/>
            <person name="Jethmalani Y."/>
            <person name="Nunn R."/>
            <person name="Prakash A."/>
            <person name="Louise T."/>
            <person name="Russell D.A."/>
            <person name="Hatfull G.F."/>
            <person name="Erill I."/>
            <person name="Caruso S.M."/>
        </authorList>
    </citation>
    <scope>NUCLEOTIDE SEQUENCE [LARGE SCALE GENOMIC DNA]</scope>
</reference>
<gene>
    <name evidence="1" type="ORF">FLAPJACK_85</name>
</gene>
<organism evidence="1 2">
    <name type="scientific">Bacillus phage Flapjack</name>
    <dbReference type="NCBI Taxonomy" id="1983465"/>
    <lineage>
        <taxon>Viruses</taxon>
        <taxon>Duplodnaviria</taxon>
        <taxon>Heunggongvirae</taxon>
        <taxon>Uroviricota</taxon>
        <taxon>Caudoviricetes</taxon>
        <taxon>Herelleviridae</taxon>
        <taxon>Bastillevirinae</taxon>
        <taxon>Bequatrovirus</taxon>
        <taxon>Bequatrovirus spock</taxon>
    </lineage>
</organism>